<dbReference type="GO" id="GO:0004672">
    <property type="term" value="F:protein kinase activity"/>
    <property type="evidence" value="ECO:0007669"/>
    <property type="project" value="InterPro"/>
</dbReference>
<evidence type="ECO:0000256" key="3">
    <source>
        <dbReference type="SAM" id="Phobius"/>
    </source>
</evidence>
<evidence type="ECO:0000259" key="4">
    <source>
        <dbReference type="PROSITE" id="PS50011"/>
    </source>
</evidence>
<protein>
    <submittedName>
        <fullName evidence="5">Kinase-like protein</fullName>
    </submittedName>
</protein>
<evidence type="ECO:0000256" key="2">
    <source>
        <dbReference type="PROSITE-ProRule" id="PRU10141"/>
    </source>
</evidence>
<dbReference type="Gene3D" id="3.30.200.20">
    <property type="entry name" value="Phosphorylase Kinase, domain 1"/>
    <property type="match status" value="1"/>
</dbReference>
<dbReference type="SMART" id="SM00220">
    <property type="entry name" value="S_TKc"/>
    <property type="match status" value="1"/>
</dbReference>
<dbReference type="GO" id="GO:0043539">
    <property type="term" value="F:protein serine/threonine kinase activator activity"/>
    <property type="evidence" value="ECO:0007669"/>
    <property type="project" value="InterPro"/>
</dbReference>
<dbReference type="Proteomes" id="UP000242146">
    <property type="component" value="Unassembled WGS sequence"/>
</dbReference>
<dbReference type="SUPFAM" id="SSF56112">
    <property type="entry name" value="Protein kinase-like (PK-like)"/>
    <property type="match status" value="1"/>
</dbReference>
<accession>A0A1X2GY79</accession>
<dbReference type="Gene3D" id="1.10.510.10">
    <property type="entry name" value="Transferase(Phosphotransferase) domain 1"/>
    <property type="match status" value="1"/>
</dbReference>
<dbReference type="Pfam" id="PF00069">
    <property type="entry name" value="Pkinase"/>
    <property type="match status" value="1"/>
</dbReference>
<feature type="domain" description="Protein kinase" evidence="4">
    <location>
        <begin position="77"/>
        <end position="338"/>
    </location>
</feature>
<comment type="similarity">
    <text evidence="1">Belongs to the protein kinase superfamily. STE Ser/Thr protein kinase family. STE20 subfamily.</text>
</comment>
<keyword evidence="2" id="KW-0547">Nucleotide-binding</keyword>
<keyword evidence="3" id="KW-1133">Transmembrane helix</keyword>
<dbReference type="FunFam" id="1.10.510.10:FF:000947">
    <property type="entry name" value="serine/threonine-protein kinase OSR1"/>
    <property type="match status" value="1"/>
</dbReference>
<feature type="transmembrane region" description="Helical" evidence="3">
    <location>
        <begin position="77"/>
        <end position="97"/>
    </location>
</feature>
<dbReference type="PROSITE" id="PS00107">
    <property type="entry name" value="PROTEIN_KINASE_ATP"/>
    <property type="match status" value="1"/>
</dbReference>
<comment type="caution">
    <text evidence="5">The sequence shown here is derived from an EMBL/GenBank/DDBJ whole genome shotgun (WGS) entry which is preliminary data.</text>
</comment>
<dbReference type="STRING" id="101127.A0A1X2GY79"/>
<keyword evidence="3" id="KW-0472">Membrane</keyword>
<dbReference type="InterPro" id="IPR017441">
    <property type="entry name" value="Protein_kinase_ATP_BS"/>
</dbReference>
<keyword evidence="5" id="KW-0808">Transferase</keyword>
<keyword evidence="2" id="KW-0067">ATP-binding</keyword>
<name>A0A1X2GY79_9FUNG</name>
<proteinExistence type="inferred from homology"/>
<dbReference type="PROSITE" id="PS50011">
    <property type="entry name" value="PROTEIN_KINASE_DOM"/>
    <property type="match status" value="1"/>
</dbReference>
<dbReference type="AlphaFoldDB" id="A0A1X2GY79"/>
<evidence type="ECO:0000256" key="1">
    <source>
        <dbReference type="ARBA" id="ARBA00008874"/>
    </source>
</evidence>
<dbReference type="InterPro" id="IPR047173">
    <property type="entry name" value="STRAD_A/B-like"/>
</dbReference>
<dbReference type="OrthoDB" id="248923at2759"/>
<keyword evidence="6" id="KW-1185">Reference proteome</keyword>
<feature type="non-terminal residue" evidence="5">
    <location>
        <position position="409"/>
    </location>
</feature>
<sequence>MITESEPIAIPRHNRTASCDRRTTAPFGLAVGSAGSAHSGSYLHQPATSLNDYELKGVIGKSRAFIGSSCSRVSSGFILLLLVGYGSSAVVYSALFLPQQRRFAIKMIDLDIFERKQIDELRRETALMALSHHENVLPVYTSFVSSSKLCIVTPYLSGGSCVDIMKTAFPDGLDETCIATILKQALEGLAYLHKNGHIHRDIKAGNLLMDEDGTIVLSDFGVSSSLIETGERNARRTFVGTPCWMAPEVMEQAAQDYKVDIWSFGITAIELATGQAPFAKLPPLKVLLMTLSNDPPTLPRETSTHSYSRLFKEMVDACLNKDPCKRPSAEKLLLHPFFKQARKKDHLVKTILVGLPPLELRPRKKIQRHEISLSTPTEDVWDFGDHDPKKDTASSPPKRHITFGEVVVR</sequence>
<reference evidence="5 6" key="1">
    <citation type="submission" date="2016-07" db="EMBL/GenBank/DDBJ databases">
        <title>Pervasive Adenine N6-methylation of Active Genes in Fungi.</title>
        <authorList>
            <consortium name="DOE Joint Genome Institute"/>
            <person name="Mondo S.J."/>
            <person name="Dannebaum R.O."/>
            <person name="Kuo R.C."/>
            <person name="Labutti K."/>
            <person name="Haridas S."/>
            <person name="Kuo A."/>
            <person name="Salamov A."/>
            <person name="Ahrendt S.R."/>
            <person name="Lipzen A."/>
            <person name="Sullivan W."/>
            <person name="Andreopoulos W.B."/>
            <person name="Clum A."/>
            <person name="Lindquist E."/>
            <person name="Daum C."/>
            <person name="Ramamoorthy G.K."/>
            <person name="Gryganskyi A."/>
            <person name="Culley D."/>
            <person name="Magnuson J.K."/>
            <person name="James T.Y."/>
            <person name="O'Malley M.A."/>
            <person name="Stajich J.E."/>
            <person name="Spatafora J.W."/>
            <person name="Visel A."/>
            <person name="Grigoriev I.V."/>
        </authorList>
    </citation>
    <scope>NUCLEOTIDE SEQUENCE [LARGE SCALE GENOMIC DNA]</scope>
    <source>
        <strain evidence="5 6">NRRL 3301</strain>
    </source>
</reference>
<keyword evidence="3" id="KW-0812">Transmembrane</keyword>
<dbReference type="EMBL" id="MCGT01000001">
    <property type="protein sequence ID" value="ORX63041.1"/>
    <property type="molecule type" value="Genomic_DNA"/>
</dbReference>
<feature type="binding site" evidence="2">
    <location>
        <position position="106"/>
    </location>
    <ligand>
        <name>ATP</name>
        <dbReference type="ChEBI" id="CHEBI:30616"/>
    </ligand>
</feature>
<dbReference type="PANTHER" id="PTHR48014:SF21">
    <property type="entry name" value="SERINE_THREONINE-PROTEIN KINASE FRAY2"/>
    <property type="match status" value="1"/>
</dbReference>
<dbReference type="InterPro" id="IPR011009">
    <property type="entry name" value="Kinase-like_dom_sf"/>
</dbReference>
<dbReference type="InterPro" id="IPR000719">
    <property type="entry name" value="Prot_kinase_dom"/>
</dbReference>
<dbReference type="PANTHER" id="PTHR48014">
    <property type="entry name" value="SERINE/THREONINE-PROTEIN KINASE FRAY2"/>
    <property type="match status" value="1"/>
</dbReference>
<evidence type="ECO:0000313" key="5">
    <source>
        <dbReference type="EMBL" id="ORX63041.1"/>
    </source>
</evidence>
<evidence type="ECO:0000313" key="6">
    <source>
        <dbReference type="Proteomes" id="UP000242146"/>
    </source>
</evidence>
<dbReference type="GO" id="GO:0005524">
    <property type="term" value="F:ATP binding"/>
    <property type="evidence" value="ECO:0007669"/>
    <property type="project" value="UniProtKB-UniRule"/>
</dbReference>
<gene>
    <name evidence="5" type="ORF">DM01DRAFT_259147</name>
</gene>
<keyword evidence="5" id="KW-0418">Kinase</keyword>
<organism evidence="5 6">
    <name type="scientific">Hesseltinella vesiculosa</name>
    <dbReference type="NCBI Taxonomy" id="101127"/>
    <lineage>
        <taxon>Eukaryota</taxon>
        <taxon>Fungi</taxon>
        <taxon>Fungi incertae sedis</taxon>
        <taxon>Mucoromycota</taxon>
        <taxon>Mucoromycotina</taxon>
        <taxon>Mucoromycetes</taxon>
        <taxon>Mucorales</taxon>
        <taxon>Cunninghamellaceae</taxon>
        <taxon>Hesseltinella</taxon>
    </lineage>
</organism>